<dbReference type="Proteomes" id="UP000887565">
    <property type="component" value="Unplaced"/>
</dbReference>
<dbReference type="InterPro" id="IPR048581">
    <property type="entry name" value="RYDR_Jsol"/>
</dbReference>
<protein>
    <recommendedName>
        <fullName evidence="1">Ryanodine receptor junctional solenoid domain-containing protein</fullName>
    </recommendedName>
</protein>
<feature type="domain" description="Ryanodine receptor junctional solenoid" evidence="1">
    <location>
        <begin position="28"/>
        <end position="140"/>
    </location>
</feature>
<dbReference type="Pfam" id="PF21119">
    <property type="entry name" value="RYDR_Jsol"/>
    <property type="match status" value="1"/>
</dbReference>
<sequence>MMSVFVPERDESYDAMELIEQPLYLRFHEQTLRLYCSLAAQGNQKVAHILCRHVDEQQLLYMLSCENSAGPLRNGFYDLLIAIHLDTHATAMEGTSREYVVPLTKALHNKKNILDELDDGYPVILGPCFGLKPQVAYSDVKDK</sequence>
<accession>A0A915IFC2</accession>
<name>A0A915IFC2_ROMCU</name>
<dbReference type="GO" id="GO:0014808">
    <property type="term" value="P:release of sequestered calcium ion into cytosol by sarcoplasmic reticulum"/>
    <property type="evidence" value="ECO:0007669"/>
    <property type="project" value="TreeGrafter"/>
</dbReference>
<dbReference type="AlphaFoldDB" id="A0A915IFC2"/>
<dbReference type="GO" id="GO:0033017">
    <property type="term" value="C:sarcoplasmic reticulum membrane"/>
    <property type="evidence" value="ECO:0007669"/>
    <property type="project" value="TreeGrafter"/>
</dbReference>
<evidence type="ECO:0000313" key="3">
    <source>
        <dbReference type="WBParaSite" id="nRc.2.0.1.t12498-RA"/>
    </source>
</evidence>
<evidence type="ECO:0000259" key="1">
    <source>
        <dbReference type="Pfam" id="PF21119"/>
    </source>
</evidence>
<dbReference type="WBParaSite" id="nRc.2.0.1.t12498-RA">
    <property type="protein sequence ID" value="nRc.2.0.1.t12498-RA"/>
    <property type="gene ID" value="nRc.2.0.1.g12498"/>
</dbReference>
<dbReference type="InterPro" id="IPR015925">
    <property type="entry name" value="Ryanodine_IP3_receptor"/>
</dbReference>
<dbReference type="GO" id="GO:0005219">
    <property type="term" value="F:ryanodine-sensitive calcium-release channel activity"/>
    <property type="evidence" value="ECO:0007669"/>
    <property type="project" value="TreeGrafter"/>
</dbReference>
<keyword evidence="2" id="KW-1185">Reference proteome</keyword>
<proteinExistence type="predicted"/>
<dbReference type="PANTHER" id="PTHR46399:SF8">
    <property type="entry name" value="B30.2_SPRY DOMAIN-CONTAINING PROTEIN"/>
    <property type="match status" value="1"/>
</dbReference>
<dbReference type="GO" id="GO:0034704">
    <property type="term" value="C:calcium channel complex"/>
    <property type="evidence" value="ECO:0007669"/>
    <property type="project" value="TreeGrafter"/>
</dbReference>
<evidence type="ECO:0000313" key="2">
    <source>
        <dbReference type="Proteomes" id="UP000887565"/>
    </source>
</evidence>
<dbReference type="GO" id="GO:0005790">
    <property type="term" value="C:smooth endoplasmic reticulum"/>
    <property type="evidence" value="ECO:0007669"/>
    <property type="project" value="TreeGrafter"/>
</dbReference>
<dbReference type="GO" id="GO:0030018">
    <property type="term" value="C:Z disc"/>
    <property type="evidence" value="ECO:0007669"/>
    <property type="project" value="TreeGrafter"/>
</dbReference>
<dbReference type="PANTHER" id="PTHR46399">
    <property type="entry name" value="B30.2/SPRY DOMAIN-CONTAINING PROTEIN"/>
    <property type="match status" value="1"/>
</dbReference>
<dbReference type="GO" id="GO:0006941">
    <property type="term" value="P:striated muscle contraction"/>
    <property type="evidence" value="ECO:0007669"/>
    <property type="project" value="TreeGrafter"/>
</dbReference>
<dbReference type="GO" id="GO:0042383">
    <property type="term" value="C:sarcolemma"/>
    <property type="evidence" value="ECO:0007669"/>
    <property type="project" value="TreeGrafter"/>
</dbReference>
<reference evidence="3" key="1">
    <citation type="submission" date="2022-11" db="UniProtKB">
        <authorList>
            <consortium name="WormBaseParasite"/>
        </authorList>
    </citation>
    <scope>IDENTIFICATION</scope>
</reference>
<organism evidence="2 3">
    <name type="scientific">Romanomermis culicivorax</name>
    <name type="common">Nematode worm</name>
    <dbReference type="NCBI Taxonomy" id="13658"/>
    <lineage>
        <taxon>Eukaryota</taxon>
        <taxon>Metazoa</taxon>
        <taxon>Ecdysozoa</taxon>
        <taxon>Nematoda</taxon>
        <taxon>Enoplea</taxon>
        <taxon>Dorylaimia</taxon>
        <taxon>Mermithida</taxon>
        <taxon>Mermithoidea</taxon>
        <taxon>Mermithidae</taxon>
        <taxon>Romanomermis</taxon>
    </lineage>
</organism>